<dbReference type="EMBL" id="LR214970">
    <property type="protein sequence ID" value="VEU60571.1"/>
    <property type="molecule type" value="Genomic_DNA"/>
</dbReference>
<evidence type="ECO:0008006" key="3">
    <source>
        <dbReference type="Google" id="ProtNLM"/>
    </source>
</evidence>
<name>A0A449A8L9_9BACT</name>
<protein>
    <recommendedName>
        <fullName evidence="3">Ribosome assembly cofactor RimP</fullName>
    </recommendedName>
</protein>
<organism evidence="1 2">
    <name type="scientific">Mycoplasmopsis bovigenitalium</name>
    <dbReference type="NCBI Taxonomy" id="2112"/>
    <lineage>
        <taxon>Bacteria</taxon>
        <taxon>Bacillati</taxon>
        <taxon>Mycoplasmatota</taxon>
        <taxon>Mycoplasmoidales</taxon>
        <taxon>Metamycoplasmataceae</taxon>
        <taxon>Mycoplasmopsis</taxon>
    </lineage>
</organism>
<dbReference type="Proteomes" id="UP000290942">
    <property type="component" value="Chromosome"/>
</dbReference>
<sequence>MNWFESLNKEFPNEIIQANEAHIDGMFALDITVKHRDMENLETLSRKINLWLETQDISRFDSILIHSPGTDLTIDLQNINEFINEDLEIKLKKNENKVDKYIAKLLEVHDEYLLIKWNQRGNIRKIKLQKDNIFSISKYIKF</sequence>
<gene>
    <name evidence="1" type="ORF">NCTC10122_00166</name>
</gene>
<dbReference type="RefSeq" id="WP_129687511.1">
    <property type="nucleotide sequence ID" value="NZ_LR214970.1"/>
</dbReference>
<accession>A0A449A8L9</accession>
<dbReference type="AlphaFoldDB" id="A0A449A8L9"/>
<evidence type="ECO:0000313" key="2">
    <source>
        <dbReference type="Proteomes" id="UP000290942"/>
    </source>
</evidence>
<dbReference type="Gene3D" id="2.30.30.180">
    <property type="entry name" value="Ribosome maturation factor RimP, C-terminal domain"/>
    <property type="match status" value="1"/>
</dbReference>
<reference evidence="1 2" key="1">
    <citation type="submission" date="2019-01" db="EMBL/GenBank/DDBJ databases">
        <authorList>
            <consortium name="Pathogen Informatics"/>
        </authorList>
    </citation>
    <scope>NUCLEOTIDE SEQUENCE [LARGE SCALE GENOMIC DNA]</scope>
    <source>
        <strain evidence="1 2">NCTC10122</strain>
    </source>
</reference>
<proteinExistence type="predicted"/>
<evidence type="ECO:0000313" key="1">
    <source>
        <dbReference type="EMBL" id="VEU60571.1"/>
    </source>
</evidence>